<dbReference type="GO" id="GO:0003700">
    <property type="term" value="F:DNA-binding transcription factor activity"/>
    <property type="evidence" value="ECO:0007669"/>
    <property type="project" value="InterPro"/>
</dbReference>
<reference evidence="7 8" key="1">
    <citation type="journal article" date="2023" name="Commun. Biol.">
        <title>Reorganization of the ancestral sex-determining regions during the evolution of trioecy in Pleodorina starrii.</title>
        <authorList>
            <person name="Takahashi K."/>
            <person name="Suzuki S."/>
            <person name="Kawai-Toyooka H."/>
            <person name="Yamamoto K."/>
            <person name="Hamaji T."/>
            <person name="Ootsuki R."/>
            <person name="Yamaguchi H."/>
            <person name="Kawachi M."/>
            <person name="Higashiyama T."/>
            <person name="Nozaki H."/>
        </authorList>
    </citation>
    <scope>NUCLEOTIDE SEQUENCE [LARGE SCALE GENOMIC DNA]</scope>
    <source>
        <strain evidence="7 8">NIES-4479</strain>
    </source>
</reference>
<organism evidence="7 8">
    <name type="scientific">Pleodorina starrii</name>
    <dbReference type="NCBI Taxonomy" id="330485"/>
    <lineage>
        <taxon>Eukaryota</taxon>
        <taxon>Viridiplantae</taxon>
        <taxon>Chlorophyta</taxon>
        <taxon>core chlorophytes</taxon>
        <taxon>Chlorophyceae</taxon>
        <taxon>CS clade</taxon>
        <taxon>Chlamydomonadales</taxon>
        <taxon>Volvocaceae</taxon>
        <taxon>Pleodorina</taxon>
    </lineage>
</organism>
<gene>
    <name evidence="7" type="primary">PLEST008831</name>
    <name evidence="7" type="ORF">PLESTB_001092200</name>
</gene>
<keyword evidence="2" id="KW-0805">Transcription regulation</keyword>
<evidence type="ECO:0000256" key="3">
    <source>
        <dbReference type="ARBA" id="ARBA00023125"/>
    </source>
</evidence>
<evidence type="ECO:0000259" key="6">
    <source>
        <dbReference type="PROSITE" id="PS51032"/>
    </source>
</evidence>
<name>A0A9W6BQX5_9CHLO</name>
<keyword evidence="5" id="KW-0539">Nucleus</keyword>
<sequence>MPACQLFQSSKMEWVHVAPLGGVLKDPANGRYSAVIWTEQHGRNVHLGSFEEFSYAGQSYDLVAIKCMGQAAVTVFPRQHYARFQHELDSRTLDLLLTMLRAHQDYTERP</sequence>
<dbReference type="InterPro" id="IPR001471">
    <property type="entry name" value="AP2/ERF_dom"/>
</dbReference>
<evidence type="ECO:0000256" key="5">
    <source>
        <dbReference type="ARBA" id="ARBA00023242"/>
    </source>
</evidence>
<dbReference type="Gene3D" id="3.30.730.10">
    <property type="entry name" value="AP2/ERF domain"/>
    <property type="match status" value="1"/>
</dbReference>
<keyword evidence="3" id="KW-0238">DNA-binding</keyword>
<proteinExistence type="predicted"/>
<dbReference type="Proteomes" id="UP001165080">
    <property type="component" value="Unassembled WGS sequence"/>
</dbReference>
<keyword evidence="8" id="KW-1185">Reference proteome</keyword>
<dbReference type="PROSITE" id="PS51032">
    <property type="entry name" value="AP2_ERF"/>
    <property type="match status" value="1"/>
</dbReference>
<dbReference type="EMBL" id="BRXU01000015">
    <property type="protein sequence ID" value="GLC56320.1"/>
    <property type="molecule type" value="Genomic_DNA"/>
</dbReference>
<dbReference type="GO" id="GO:0003677">
    <property type="term" value="F:DNA binding"/>
    <property type="evidence" value="ECO:0007669"/>
    <property type="project" value="UniProtKB-KW"/>
</dbReference>
<dbReference type="GO" id="GO:0005634">
    <property type="term" value="C:nucleus"/>
    <property type="evidence" value="ECO:0007669"/>
    <property type="project" value="UniProtKB-SubCell"/>
</dbReference>
<keyword evidence="4" id="KW-0804">Transcription</keyword>
<evidence type="ECO:0000313" key="7">
    <source>
        <dbReference type="EMBL" id="GLC56320.1"/>
    </source>
</evidence>
<dbReference type="InterPro" id="IPR016177">
    <property type="entry name" value="DNA-bd_dom_sf"/>
</dbReference>
<comment type="subcellular location">
    <subcellularLocation>
        <location evidence="1">Nucleus</location>
    </subcellularLocation>
</comment>
<dbReference type="AlphaFoldDB" id="A0A9W6BQX5"/>
<dbReference type="SMART" id="SM00380">
    <property type="entry name" value="AP2"/>
    <property type="match status" value="1"/>
</dbReference>
<evidence type="ECO:0000256" key="1">
    <source>
        <dbReference type="ARBA" id="ARBA00004123"/>
    </source>
</evidence>
<dbReference type="InterPro" id="IPR036955">
    <property type="entry name" value="AP2/ERF_dom_sf"/>
</dbReference>
<evidence type="ECO:0000256" key="4">
    <source>
        <dbReference type="ARBA" id="ARBA00023163"/>
    </source>
</evidence>
<evidence type="ECO:0000256" key="2">
    <source>
        <dbReference type="ARBA" id="ARBA00023015"/>
    </source>
</evidence>
<comment type="caution">
    <text evidence="7">The sequence shown here is derived from an EMBL/GenBank/DDBJ whole genome shotgun (WGS) entry which is preliminary data.</text>
</comment>
<feature type="domain" description="AP2/ERF" evidence="6">
    <location>
        <begin position="19"/>
        <end position="77"/>
    </location>
</feature>
<evidence type="ECO:0000313" key="8">
    <source>
        <dbReference type="Proteomes" id="UP001165080"/>
    </source>
</evidence>
<protein>
    <recommendedName>
        <fullName evidence="6">AP2/ERF domain-containing protein</fullName>
    </recommendedName>
</protein>
<accession>A0A9W6BQX5</accession>
<dbReference type="SUPFAM" id="SSF54171">
    <property type="entry name" value="DNA-binding domain"/>
    <property type="match status" value="1"/>
</dbReference>